<evidence type="ECO:0000256" key="1">
    <source>
        <dbReference type="ARBA" id="ARBA00022737"/>
    </source>
</evidence>
<feature type="repeat" description="TPR" evidence="4">
    <location>
        <begin position="155"/>
        <end position="188"/>
    </location>
</feature>
<dbReference type="Pfam" id="PF13432">
    <property type="entry name" value="TPR_16"/>
    <property type="match status" value="1"/>
</dbReference>
<keyword evidence="1" id="KW-0677">Repeat</keyword>
<dbReference type="EMBL" id="KZ303497">
    <property type="protein sequence ID" value="PIA16916.1"/>
    <property type="molecule type" value="Genomic_DNA"/>
</dbReference>
<evidence type="ECO:0000256" key="5">
    <source>
        <dbReference type="SAM" id="MobiDB-lite"/>
    </source>
</evidence>
<feature type="region of interest" description="Disordered" evidence="5">
    <location>
        <begin position="315"/>
        <end position="352"/>
    </location>
</feature>
<dbReference type="GO" id="GO:0005737">
    <property type="term" value="C:cytoplasm"/>
    <property type="evidence" value="ECO:0007669"/>
    <property type="project" value="TreeGrafter"/>
</dbReference>
<dbReference type="Gene3D" id="1.25.40.10">
    <property type="entry name" value="Tetratricopeptide repeat domain"/>
    <property type="match status" value="3"/>
</dbReference>
<dbReference type="InterPro" id="IPR013105">
    <property type="entry name" value="TPR_2"/>
</dbReference>
<dbReference type="InterPro" id="IPR019734">
    <property type="entry name" value="TPR_rpt"/>
</dbReference>
<dbReference type="GO" id="GO:0007091">
    <property type="term" value="P:metaphase/anaphase transition of mitotic cell cycle"/>
    <property type="evidence" value="ECO:0007669"/>
    <property type="project" value="TreeGrafter"/>
</dbReference>
<name>A0A2G5BD25_COERN</name>
<organism evidence="6 7">
    <name type="scientific">Coemansia reversa (strain ATCC 12441 / NRRL 1564)</name>
    <dbReference type="NCBI Taxonomy" id="763665"/>
    <lineage>
        <taxon>Eukaryota</taxon>
        <taxon>Fungi</taxon>
        <taxon>Fungi incertae sedis</taxon>
        <taxon>Zoopagomycota</taxon>
        <taxon>Kickxellomycotina</taxon>
        <taxon>Kickxellomycetes</taxon>
        <taxon>Kickxellales</taxon>
        <taxon>Kickxellaceae</taxon>
        <taxon>Coemansia</taxon>
    </lineage>
</organism>
<evidence type="ECO:0000313" key="7">
    <source>
        <dbReference type="Proteomes" id="UP000242474"/>
    </source>
</evidence>
<evidence type="ECO:0000256" key="4">
    <source>
        <dbReference type="PROSITE-ProRule" id="PRU00339"/>
    </source>
</evidence>
<sequence>MQKNSAWGLGLLGRTCFEAGRYTEAQQAFAASSAAAGYRVRDMDAYSTLLWHMRDEQGLAQLAAGLVAAGRTWSPEAWVAAANSFSLDGDHRAAQRSLTRAVQLHRGAVPRDASGAATGLATAHALLGHESAALDEAARAQQAFRTALRIDERHYSAWYGLGLGYLRQGKPDLAEYHFARAVALNSQNPLLLQSAGAVHELRGDYARALHVYERVGGMLTAPRAHPATSLVAFKRARVLVVLERFGEAAAVLEPLLQLCPREFNVPFLLGQTYTRLRRYREAAACLARALDIAPEHAQSVREAFDALYQQSAEEAVDDGGNMDPADDTPPSSHYFDSPSVHAGAQHSGLSSDWRALGSADDRVERALDFDLQ</sequence>
<dbReference type="STRING" id="763665.A0A2G5BD25"/>
<dbReference type="PROSITE" id="PS50005">
    <property type="entry name" value="TPR"/>
    <property type="match status" value="3"/>
</dbReference>
<proteinExistence type="inferred from homology"/>
<dbReference type="Proteomes" id="UP000242474">
    <property type="component" value="Unassembled WGS sequence"/>
</dbReference>
<dbReference type="GO" id="GO:0051301">
    <property type="term" value="P:cell division"/>
    <property type="evidence" value="ECO:0007669"/>
    <property type="project" value="TreeGrafter"/>
</dbReference>
<evidence type="ECO:0000256" key="3">
    <source>
        <dbReference type="ARBA" id="ARBA00038210"/>
    </source>
</evidence>
<comment type="similarity">
    <text evidence="3">Belongs to the APC3/CDC27 family.</text>
</comment>
<dbReference type="SMART" id="SM00028">
    <property type="entry name" value="TPR"/>
    <property type="match status" value="5"/>
</dbReference>
<dbReference type="GO" id="GO:0016567">
    <property type="term" value="P:protein ubiquitination"/>
    <property type="evidence" value="ECO:0007669"/>
    <property type="project" value="TreeGrafter"/>
</dbReference>
<gene>
    <name evidence="6" type="ORF">COEREDRAFT_41995</name>
</gene>
<evidence type="ECO:0000256" key="2">
    <source>
        <dbReference type="ARBA" id="ARBA00022803"/>
    </source>
</evidence>
<protein>
    <submittedName>
        <fullName evidence="6">TPR-like protein</fullName>
    </submittedName>
</protein>
<keyword evidence="7" id="KW-1185">Reference proteome</keyword>
<dbReference type="PANTHER" id="PTHR12558">
    <property type="entry name" value="CELL DIVISION CYCLE 16,23,27"/>
    <property type="match status" value="1"/>
</dbReference>
<dbReference type="SUPFAM" id="SSF48452">
    <property type="entry name" value="TPR-like"/>
    <property type="match status" value="1"/>
</dbReference>
<dbReference type="GO" id="GO:0031145">
    <property type="term" value="P:anaphase-promoting complex-dependent catabolic process"/>
    <property type="evidence" value="ECO:0007669"/>
    <property type="project" value="TreeGrafter"/>
</dbReference>
<dbReference type="GO" id="GO:0005680">
    <property type="term" value="C:anaphase-promoting complex"/>
    <property type="evidence" value="ECO:0007669"/>
    <property type="project" value="UniProtKB-ARBA"/>
</dbReference>
<evidence type="ECO:0000313" key="6">
    <source>
        <dbReference type="EMBL" id="PIA16916.1"/>
    </source>
</evidence>
<accession>A0A2G5BD25</accession>
<keyword evidence="2 4" id="KW-0802">TPR repeat</keyword>
<feature type="repeat" description="TPR" evidence="4">
    <location>
        <begin position="121"/>
        <end position="154"/>
    </location>
</feature>
<dbReference type="AlphaFoldDB" id="A0A2G5BD25"/>
<dbReference type="OrthoDB" id="10248520at2759"/>
<feature type="repeat" description="TPR" evidence="4">
    <location>
        <begin position="263"/>
        <end position="296"/>
    </location>
</feature>
<reference evidence="6 7" key="1">
    <citation type="journal article" date="2015" name="Genome Biol. Evol.">
        <title>Phylogenomic analyses indicate that early fungi evolved digesting cell walls of algal ancestors of land plants.</title>
        <authorList>
            <person name="Chang Y."/>
            <person name="Wang S."/>
            <person name="Sekimoto S."/>
            <person name="Aerts A.L."/>
            <person name="Choi C."/>
            <person name="Clum A."/>
            <person name="LaButti K.M."/>
            <person name="Lindquist E.A."/>
            <person name="Yee Ngan C."/>
            <person name="Ohm R.A."/>
            <person name="Salamov A.A."/>
            <person name="Grigoriev I.V."/>
            <person name="Spatafora J.W."/>
            <person name="Berbee M.L."/>
        </authorList>
    </citation>
    <scope>NUCLEOTIDE SEQUENCE [LARGE SCALE GENOMIC DNA]</scope>
    <source>
        <strain evidence="6 7">NRRL 1564</strain>
    </source>
</reference>
<dbReference type="Pfam" id="PF07719">
    <property type="entry name" value="TPR_2"/>
    <property type="match status" value="1"/>
</dbReference>
<dbReference type="InterPro" id="IPR011990">
    <property type="entry name" value="TPR-like_helical_dom_sf"/>
</dbReference>
<dbReference type="PANTHER" id="PTHR12558:SF13">
    <property type="entry name" value="CELL DIVISION CYCLE PROTEIN 27 HOMOLOG"/>
    <property type="match status" value="1"/>
</dbReference>